<proteinExistence type="predicted"/>
<dbReference type="KEGG" id="adin:H7849_17230"/>
<dbReference type="EMBL" id="CP060394">
    <property type="protein sequence ID" value="QNI30849.1"/>
    <property type="molecule type" value="Genomic_DNA"/>
</dbReference>
<gene>
    <name evidence="2" type="ORF">H7849_17230</name>
</gene>
<dbReference type="Proteomes" id="UP000515312">
    <property type="component" value="Chromosome"/>
</dbReference>
<evidence type="ECO:0000313" key="2">
    <source>
        <dbReference type="EMBL" id="QNI30849.1"/>
    </source>
</evidence>
<protein>
    <submittedName>
        <fullName evidence="2">Uncharacterized protein</fullName>
    </submittedName>
</protein>
<dbReference type="RefSeq" id="WP_186741015.1">
    <property type="nucleotide sequence ID" value="NZ_CP060394.1"/>
</dbReference>
<dbReference type="AlphaFoldDB" id="A0A7G8BE79"/>
<accession>A0A7G8BE79</accession>
<name>A0A7G8BE79_9BACT</name>
<evidence type="ECO:0000313" key="3">
    <source>
        <dbReference type="Proteomes" id="UP000515312"/>
    </source>
</evidence>
<keyword evidence="3" id="KW-1185">Reference proteome</keyword>
<reference evidence="2 3" key="1">
    <citation type="submission" date="2020-08" db="EMBL/GenBank/DDBJ databases">
        <title>Edaphobacter telluris sp. nov. and Acidobacterium dinghuensis sp. nov., two acidobacteria isolated from forest soil.</title>
        <authorList>
            <person name="Fu J."/>
            <person name="Qiu L."/>
        </authorList>
    </citation>
    <scope>NUCLEOTIDE SEQUENCE [LARGE SCALE GENOMIC DNA]</scope>
    <source>
        <strain evidence="2">4Y35</strain>
    </source>
</reference>
<evidence type="ECO:0000256" key="1">
    <source>
        <dbReference type="SAM" id="MobiDB-lite"/>
    </source>
</evidence>
<sequence>MSAKNTSHRPAPTSYEGTVSPKSAQSAGSTCSNQLQVQGYRSAGGDGIKLQSIAQNYLDRETVLSNTQGAFKKEAGGLIEGISGWHL</sequence>
<feature type="region of interest" description="Disordered" evidence="1">
    <location>
        <begin position="1"/>
        <end position="30"/>
    </location>
</feature>
<feature type="compositionally biased region" description="Polar residues" evidence="1">
    <location>
        <begin position="15"/>
        <end position="30"/>
    </location>
</feature>
<organism evidence="2 3">
    <name type="scientific">Alloacidobacterium dinghuense</name>
    <dbReference type="NCBI Taxonomy" id="2763107"/>
    <lineage>
        <taxon>Bacteria</taxon>
        <taxon>Pseudomonadati</taxon>
        <taxon>Acidobacteriota</taxon>
        <taxon>Terriglobia</taxon>
        <taxon>Terriglobales</taxon>
        <taxon>Acidobacteriaceae</taxon>
        <taxon>Alloacidobacterium</taxon>
    </lineage>
</organism>